<reference evidence="2 3" key="1">
    <citation type="journal article" date="2024" name="Commun. Biol.">
        <title>Comparative genomic analysis of thermophilic fungi reveals convergent evolutionary adaptations and gene losses.</title>
        <authorList>
            <person name="Steindorff A.S."/>
            <person name="Aguilar-Pontes M.V."/>
            <person name="Robinson A.J."/>
            <person name="Andreopoulos B."/>
            <person name="LaButti K."/>
            <person name="Kuo A."/>
            <person name="Mondo S."/>
            <person name="Riley R."/>
            <person name="Otillar R."/>
            <person name="Haridas S."/>
            <person name="Lipzen A."/>
            <person name="Grimwood J."/>
            <person name="Schmutz J."/>
            <person name="Clum A."/>
            <person name="Reid I.D."/>
            <person name="Moisan M.C."/>
            <person name="Butler G."/>
            <person name="Nguyen T.T.M."/>
            <person name="Dewar K."/>
            <person name="Conant G."/>
            <person name="Drula E."/>
            <person name="Henrissat B."/>
            <person name="Hansel C."/>
            <person name="Singer S."/>
            <person name="Hutchinson M.I."/>
            <person name="de Vries R.P."/>
            <person name="Natvig D.O."/>
            <person name="Powell A.J."/>
            <person name="Tsang A."/>
            <person name="Grigoriev I.V."/>
        </authorList>
    </citation>
    <scope>NUCLEOTIDE SEQUENCE [LARGE SCALE GENOMIC DNA]</scope>
    <source>
        <strain evidence="2 3">CBS 620.91</strain>
    </source>
</reference>
<dbReference type="InterPro" id="IPR007138">
    <property type="entry name" value="ABM_dom"/>
</dbReference>
<feature type="domain" description="ABM" evidence="1">
    <location>
        <begin position="6"/>
        <end position="97"/>
    </location>
</feature>
<dbReference type="Gene3D" id="3.30.70.100">
    <property type="match status" value="1"/>
</dbReference>
<name>A0ABR3VFL7_HUMIN</name>
<protein>
    <recommendedName>
        <fullName evidence="1">ABM domain-containing protein</fullName>
    </recommendedName>
</protein>
<evidence type="ECO:0000313" key="2">
    <source>
        <dbReference type="EMBL" id="KAL1839911.1"/>
    </source>
</evidence>
<keyword evidence="3" id="KW-1185">Reference proteome</keyword>
<dbReference type="Pfam" id="PF03992">
    <property type="entry name" value="ABM"/>
    <property type="match status" value="1"/>
</dbReference>
<comment type="caution">
    <text evidence="2">The sequence shown here is derived from an EMBL/GenBank/DDBJ whole genome shotgun (WGS) entry which is preliminary data.</text>
</comment>
<evidence type="ECO:0000259" key="1">
    <source>
        <dbReference type="PROSITE" id="PS51725"/>
    </source>
</evidence>
<sequence>MASTGTTLFLTLHIAPEKLDEFFELFRPLVEKVVAEPECRSFHVYKDPENPGTITIVEHWNATVEWLMNVQIKKEYYKENFEKTEPMFVKPREVRILQPLGPPYDVTKDGNSYGYKQGVVTWS</sequence>
<gene>
    <name evidence="2" type="ORF">VTJ49DRAFT_999</name>
</gene>
<dbReference type="EMBL" id="JAZGSY010000135">
    <property type="protein sequence ID" value="KAL1839911.1"/>
    <property type="molecule type" value="Genomic_DNA"/>
</dbReference>
<proteinExistence type="predicted"/>
<dbReference type="InterPro" id="IPR011008">
    <property type="entry name" value="Dimeric_a/b-barrel"/>
</dbReference>
<dbReference type="PROSITE" id="PS51725">
    <property type="entry name" value="ABM"/>
    <property type="match status" value="1"/>
</dbReference>
<evidence type="ECO:0000313" key="3">
    <source>
        <dbReference type="Proteomes" id="UP001583172"/>
    </source>
</evidence>
<dbReference type="Proteomes" id="UP001583172">
    <property type="component" value="Unassembled WGS sequence"/>
</dbReference>
<accession>A0ABR3VFL7</accession>
<organism evidence="2 3">
    <name type="scientific">Humicola insolens</name>
    <name type="common">Soft-rot fungus</name>
    <dbReference type="NCBI Taxonomy" id="85995"/>
    <lineage>
        <taxon>Eukaryota</taxon>
        <taxon>Fungi</taxon>
        <taxon>Dikarya</taxon>
        <taxon>Ascomycota</taxon>
        <taxon>Pezizomycotina</taxon>
        <taxon>Sordariomycetes</taxon>
        <taxon>Sordariomycetidae</taxon>
        <taxon>Sordariales</taxon>
        <taxon>Chaetomiaceae</taxon>
        <taxon>Mycothermus</taxon>
    </lineage>
</organism>
<dbReference type="SUPFAM" id="SSF54909">
    <property type="entry name" value="Dimeric alpha+beta barrel"/>
    <property type="match status" value="1"/>
</dbReference>